<protein>
    <recommendedName>
        <fullName evidence="3">DNA cytosine methyltransferase</fullName>
    </recommendedName>
</protein>
<sequence>MPEKNIAIFLCDLTGVMAAPWVEAGYHAILVDPQHPAGVHEADGFTKVGHIIDDPVTWSVIRKALATGRVKFVAGFPPCTDLAVSGARWFEPKRKADPAFQFKAMHVVWQCQIIGELSGAPWFAENPVSQISSLWRKPDHIFSPEQFTGYCAEDNYTKKTCLWTGGGFVMPEPFKDESLGAPDDRIHKCPPGPERANIRSATPAGFARAVFLANHRSAASQSISAYKAA</sequence>
<evidence type="ECO:0000313" key="1">
    <source>
        <dbReference type="EMBL" id="PLV14296.1"/>
    </source>
</evidence>
<dbReference type="RefSeq" id="WP_102083704.1">
    <property type="nucleotide sequence ID" value="NZ_PJCJ01000006.1"/>
</dbReference>
<keyword evidence="2" id="KW-1185">Reference proteome</keyword>
<reference evidence="1 2" key="1">
    <citation type="submission" date="2017-12" db="EMBL/GenBank/DDBJ databases">
        <title>Detection of the carbapenemase gene blaVIM-5 in members of the Pseudomonas putida group isolated from polluted Nigerian wetlands.</title>
        <authorList>
            <person name="Adelowo O."/>
            <person name="Vollmers J."/>
            <person name="Maeusezahl I."/>
            <person name="Kaster A.-K."/>
            <person name="Mueller J.A."/>
        </authorList>
    </citation>
    <scope>NUCLEOTIDE SEQUENCE [LARGE SCALE GENOMIC DNA]</scope>
    <source>
        <strain evidence="1 2">MR69</strain>
    </source>
</reference>
<evidence type="ECO:0000313" key="2">
    <source>
        <dbReference type="Proteomes" id="UP000234744"/>
    </source>
</evidence>
<evidence type="ECO:0008006" key="3">
    <source>
        <dbReference type="Google" id="ProtNLM"/>
    </source>
</evidence>
<gene>
    <name evidence="1" type="ORF">CXG47_12950</name>
</gene>
<organism evidence="1 2">
    <name type="scientific">Pseudomonas plecoglossicida</name>
    <dbReference type="NCBI Taxonomy" id="70775"/>
    <lineage>
        <taxon>Bacteria</taxon>
        <taxon>Pseudomonadati</taxon>
        <taxon>Pseudomonadota</taxon>
        <taxon>Gammaproteobacteria</taxon>
        <taxon>Pseudomonadales</taxon>
        <taxon>Pseudomonadaceae</taxon>
        <taxon>Pseudomonas</taxon>
    </lineage>
</organism>
<accession>A0ABX4U1S2</accession>
<name>A0ABX4U1S2_PSEDL</name>
<comment type="caution">
    <text evidence="1">The sequence shown here is derived from an EMBL/GenBank/DDBJ whole genome shotgun (WGS) entry which is preliminary data.</text>
</comment>
<dbReference type="EMBL" id="PJCJ01000006">
    <property type="protein sequence ID" value="PLV14296.1"/>
    <property type="molecule type" value="Genomic_DNA"/>
</dbReference>
<dbReference type="Proteomes" id="UP000234744">
    <property type="component" value="Unassembled WGS sequence"/>
</dbReference>
<proteinExistence type="predicted"/>